<name>A0A2M7TJ30_9BACT</name>
<feature type="transmembrane region" description="Helical" evidence="1">
    <location>
        <begin position="12"/>
        <end position="35"/>
    </location>
</feature>
<dbReference type="Proteomes" id="UP000231727">
    <property type="component" value="Unassembled WGS sequence"/>
</dbReference>
<dbReference type="InterPro" id="IPR012902">
    <property type="entry name" value="N_methyl_site"/>
</dbReference>
<comment type="caution">
    <text evidence="2">The sequence shown here is derived from an EMBL/GenBank/DDBJ whole genome shotgun (WGS) entry which is preliminary data.</text>
</comment>
<feature type="non-terminal residue" evidence="2">
    <location>
        <position position="1"/>
    </location>
</feature>
<protein>
    <recommendedName>
        <fullName evidence="4">Type II secretion system protein</fullName>
    </recommendedName>
</protein>
<accession>A0A2M7TJ30</accession>
<sequence length="157" mass="16606">GLETKMNKGMSLIEILMTMTIFALLGMIVTSAIALSMKGTKKGESTIKVRESLDYALAIIERQLRNAEKVEPCSNSDPHVLNYLDRDGAATSFSCVGVGGADGYLASGSARLTTTDAAISACSLVCQTGTYSTPPQVQVDLTSGSVTLTTKIDLRTY</sequence>
<dbReference type="PROSITE" id="PS00409">
    <property type="entry name" value="PROKAR_NTER_METHYL"/>
    <property type="match status" value="1"/>
</dbReference>
<evidence type="ECO:0008006" key="4">
    <source>
        <dbReference type="Google" id="ProtNLM"/>
    </source>
</evidence>
<keyword evidence="1" id="KW-0472">Membrane</keyword>
<reference evidence="3" key="1">
    <citation type="submission" date="2017-09" db="EMBL/GenBank/DDBJ databases">
        <title>Depth-based differentiation of microbial function through sediment-hosted aquifers and enrichment of novel symbionts in the deep terrestrial subsurface.</title>
        <authorList>
            <person name="Probst A.J."/>
            <person name="Ladd B."/>
            <person name="Jarett J.K."/>
            <person name="Geller-Mcgrath D.E."/>
            <person name="Sieber C.M.K."/>
            <person name="Emerson J.B."/>
            <person name="Anantharaman K."/>
            <person name="Thomas B.C."/>
            <person name="Malmstrom R."/>
            <person name="Stieglmeier M."/>
            <person name="Klingl A."/>
            <person name="Woyke T."/>
            <person name="Ryan C.M."/>
            <person name="Banfield J.F."/>
        </authorList>
    </citation>
    <scope>NUCLEOTIDE SEQUENCE [LARGE SCALE GENOMIC DNA]</scope>
</reference>
<dbReference type="Pfam" id="PF07963">
    <property type="entry name" value="N_methyl"/>
    <property type="match status" value="1"/>
</dbReference>
<keyword evidence="1" id="KW-0812">Transmembrane</keyword>
<gene>
    <name evidence="2" type="ORF">COY30_00125</name>
</gene>
<proteinExistence type="predicted"/>
<dbReference type="NCBIfam" id="TIGR02532">
    <property type="entry name" value="IV_pilin_GFxxxE"/>
    <property type="match status" value="1"/>
</dbReference>
<dbReference type="EMBL" id="PFNN01000004">
    <property type="protein sequence ID" value="PIZ46450.1"/>
    <property type="molecule type" value="Genomic_DNA"/>
</dbReference>
<evidence type="ECO:0000313" key="2">
    <source>
        <dbReference type="EMBL" id="PIZ46450.1"/>
    </source>
</evidence>
<dbReference type="AlphaFoldDB" id="A0A2M7TJ30"/>
<evidence type="ECO:0000256" key="1">
    <source>
        <dbReference type="SAM" id="Phobius"/>
    </source>
</evidence>
<keyword evidence="1" id="KW-1133">Transmembrane helix</keyword>
<evidence type="ECO:0000313" key="3">
    <source>
        <dbReference type="Proteomes" id="UP000231727"/>
    </source>
</evidence>
<organism evidence="2 3">
    <name type="scientific">Candidatus Woesebacteria bacterium CG_4_10_14_0_2_um_filter_44_9</name>
    <dbReference type="NCBI Taxonomy" id="1975055"/>
    <lineage>
        <taxon>Bacteria</taxon>
        <taxon>Candidatus Woeseibacteriota</taxon>
    </lineage>
</organism>